<feature type="transmembrane region" description="Helical" evidence="1">
    <location>
        <begin position="34"/>
        <end position="67"/>
    </location>
</feature>
<evidence type="ECO:0000256" key="1">
    <source>
        <dbReference type="SAM" id="Phobius"/>
    </source>
</evidence>
<keyword evidence="1" id="KW-0472">Membrane</keyword>
<dbReference type="eggNOG" id="COG0477">
    <property type="taxonomic scope" value="Bacteria"/>
</dbReference>
<keyword evidence="1" id="KW-1133">Transmembrane helix</keyword>
<keyword evidence="1" id="KW-0812">Transmembrane</keyword>
<dbReference type="InterPro" id="IPR036259">
    <property type="entry name" value="MFS_trans_sf"/>
</dbReference>
<keyword evidence="3" id="KW-1185">Reference proteome</keyword>
<dbReference type="Proteomes" id="UP000000235">
    <property type="component" value="Chromosome"/>
</dbReference>
<feature type="transmembrane region" description="Helical" evidence="1">
    <location>
        <begin position="110"/>
        <end position="137"/>
    </location>
</feature>
<dbReference type="AlphaFoldDB" id="A4X8Z0"/>
<organism evidence="2 3">
    <name type="scientific">Salinispora tropica (strain ATCC BAA-916 / DSM 44818 / JCM 13857 / NBRC 105044 / CNB-440)</name>
    <dbReference type="NCBI Taxonomy" id="369723"/>
    <lineage>
        <taxon>Bacteria</taxon>
        <taxon>Bacillati</taxon>
        <taxon>Actinomycetota</taxon>
        <taxon>Actinomycetes</taxon>
        <taxon>Micromonosporales</taxon>
        <taxon>Micromonosporaceae</taxon>
        <taxon>Salinispora</taxon>
    </lineage>
</organism>
<protein>
    <recommendedName>
        <fullName evidence="4">MFS transporter</fullName>
    </recommendedName>
</protein>
<gene>
    <name evidence="2" type="ordered locus">Strop_2901</name>
</gene>
<dbReference type="STRING" id="369723.Strop_2901"/>
<sequence>MLTTPSDPVRDSFRLSRAVNSTIEAGNSVRRAGLILALAMPLFGASGSMPPAAAIGLLLATTVIYTLGDLWHSVGGAGLAYDLARPDAIGAYQGVDQLIGGLVRAAGPALLSLLILSGTTAGWVATAVLFAIAGLLAPGLTRWAERSRPPAVLAAVNN</sequence>
<name>A4X8Z0_SALTO</name>
<evidence type="ECO:0000313" key="3">
    <source>
        <dbReference type="Proteomes" id="UP000000235"/>
    </source>
</evidence>
<dbReference type="KEGG" id="stp:Strop_2901"/>
<evidence type="ECO:0000313" key="2">
    <source>
        <dbReference type="EMBL" id="ABP55340.1"/>
    </source>
</evidence>
<dbReference type="EMBL" id="CP000667">
    <property type="protein sequence ID" value="ABP55340.1"/>
    <property type="molecule type" value="Genomic_DNA"/>
</dbReference>
<reference evidence="3" key="1">
    <citation type="journal article" date="2007" name="Proc. Natl. Acad. Sci. U.S.A.">
        <title>Genome sequencing reveals complex secondary metabolome in the marine actinomycete Salinispora tropica.</title>
        <authorList>
            <person name="Udwary D.W."/>
            <person name="Zeigler L."/>
            <person name="Asolkar R.N."/>
            <person name="Singan V."/>
            <person name="Lapidus A."/>
            <person name="Fenical W."/>
            <person name="Jensen P.R."/>
            <person name="Moore B.S."/>
        </authorList>
    </citation>
    <scope>NUCLEOTIDE SEQUENCE [LARGE SCALE GENOMIC DNA]</scope>
    <source>
        <strain evidence="3">ATCC BAA-916 / DSM 44818 / CNB-440</strain>
    </source>
</reference>
<proteinExistence type="predicted"/>
<dbReference type="HOGENOM" id="CLU_1668162_0_0_11"/>
<evidence type="ECO:0008006" key="4">
    <source>
        <dbReference type="Google" id="ProtNLM"/>
    </source>
</evidence>
<accession>A4X8Z0</accession>
<dbReference type="SUPFAM" id="SSF103473">
    <property type="entry name" value="MFS general substrate transporter"/>
    <property type="match status" value="1"/>
</dbReference>